<dbReference type="GO" id="GO:0004519">
    <property type="term" value="F:endonuclease activity"/>
    <property type="evidence" value="ECO:0007669"/>
    <property type="project" value="TreeGrafter"/>
</dbReference>
<evidence type="ECO:0000256" key="1">
    <source>
        <dbReference type="SAM" id="MobiDB-lite"/>
    </source>
</evidence>
<accession>A0A6A6AX05</accession>
<name>A0A6A6AX05_9PEZI</name>
<dbReference type="InterPro" id="IPR058864">
    <property type="entry name" value="UBA_10"/>
</dbReference>
<dbReference type="GO" id="GO:0005634">
    <property type="term" value="C:nucleus"/>
    <property type="evidence" value="ECO:0007669"/>
    <property type="project" value="TreeGrafter"/>
</dbReference>
<dbReference type="CDD" id="cd14279">
    <property type="entry name" value="CUE"/>
    <property type="match status" value="1"/>
</dbReference>
<dbReference type="AlphaFoldDB" id="A0A6A6AX05"/>
<gene>
    <name evidence="3" type="ORF">K452DRAFT_322408</name>
</gene>
<sequence>MQEHLTILEKDYCPPLDATIVYAIYHDYAGQENALELTRQLLEPLKANAVLEQQTDFDPSGSGGQAAFEPASSPSGRGDLSARSDDSPSACTSLSTAMSSLGVGENASPATSPTGSNDFTEYFQNLSGDAKQLQLMETFPTLKPFTIAHVLKKCKGDYSKATDELLNHALFEELDGVEGEEKIERKGIDSFAVDDAAPRGRKGKGKKKGTKYMNLDEYSRSSSEPAVVAGNKWQSAKENVGFISLRANISAQSVTSIYHKNGGSVSATILALIEPYIQTNEDAQADDPVVLQNSIDLTAEFPAIDLPHALALIRMTHPSSAAAHELAKALTATETVARPSGGIQIIPKYVPVDLSSPDSALLPRASSAAPASTPLGTTASAFSAARSAAFDQASNAFRRGKSDKLMKAVAGYYGEQGRELSRALKVASAQEADALVAAQSTPTRLDLHGVSVKDATRITRERVNAWWAGLGEARIKSYSGGRGGIGDGFTIITGKGRHNEDGKSKIGPAVGRMLMQEGWKYEAGSGELIVTGVARRS</sequence>
<keyword evidence="4" id="KW-1185">Reference proteome</keyword>
<dbReference type="InterPro" id="IPR052772">
    <property type="entry name" value="Endo/PolyKinase_Domain-Protein"/>
</dbReference>
<dbReference type="OrthoDB" id="443981at2759"/>
<feature type="domain" description="Smr" evidence="2">
    <location>
        <begin position="445"/>
        <end position="537"/>
    </location>
</feature>
<dbReference type="SMART" id="SM01162">
    <property type="entry name" value="DUF1771"/>
    <property type="match status" value="1"/>
</dbReference>
<dbReference type="PANTHER" id="PTHR46535:SF1">
    <property type="entry name" value="NEDD4-BINDING PROTEIN 2"/>
    <property type="match status" value="1"/>
</dbReference>
<dbReference type="SMART" id="SM00463">
    <property type="entry name" value="SMR"/>
    <property type="match status" value="1"/>
</dbReference>
<evidence type="ECO:0000313" key="4">
    <source>
        <dbReference type="Proteomes" id="UP000799438"/>
    </source>
</evidence>
<dbReference type="EMBL" id="ML995520">
    <property type="protein sequence ID" value="KAF2136459.1"/>
    <property type="molecule type" value="Genomic_DNA"/>
</dbReference>
<dbReference type="Pfam" id="PF26286">
    <property type="entry name" value="UBA_10"/>
    <property type="match status" value="1"/>
</dbReference>
<evidence type="ECO:0000259" key="2">
    <source>
        <dbReference type="PROSITE" id="PS50828"/>
    </source>
</evidence>
<dbReference type="Gene3D" id="3.30.1370.110">
    <property type="match status" value="1"/>
</dbReference>
<evidence type="ECO:0000313" key="3">
    <source>
        <dbReference type="EMBL" id="KAF2136459.1"/>
    </source>
</evidence>
<organism evidence="3 4">
    <name type="scientific">Aplosporella prunicola CBS 121167</name>
    <dbReference type="NCBI Taxonomy" id="1176127"/>
    <lineage>
        <taxon>Eukaryota</taxon>
        <taxon>Fungi</taxon>
        <taxon>Dikarya</taxon>
        <taxon>Ascomycota</taxon>
        <taxon>Pezizomycotina</taxon>
        <taxon>Dothideomycetes</taxon>
        <taxon>Dothideomycetes incertae sedis</taxon>
        <taxon>Botryosphaeriales</taxon>
        <taxon>Aplosporellaceae</taxon>
        <taxon>Aplosporella</taxon>
    </lineage>
</organism>
<dbReference type="RefSeq" id="XP_033392177.1">
    <property type="nucleotide sequence ID" value="XM_033544502.1"/>
</dbReference>
<dbReference type="SUPFAM" id="SSF46934">
    <property type="entry name" value="UBA-like"/>
    <property type="match status" value="1"/>
</dbReference>
<protein>
    <recommendedName>
        <fullName evidence="2">Smr domain-containing protein</fullName>
    </recommendedName>
</protein>
<dbReference type="InterPro" id="IPR036063">
    <property type="entry name" value="Smr_dom_sf"/>
</dbReference>
<dbReference type="InterPro" id="IPR013899">
    <property type="entry name" value="DUF1771"/>
</dbReference>
<proteinExistence type="predicted"/>
<reference evidence="3" key="1">
    <citation type="journal article" date="2020" name="Stud. Mycol.">
        <title>101 Dothideomycetes genomes: a test case for predicting lifestyles and emergence of pathogens.</title>
        <authorList>
            <person name="Haridas S."/>
            <person name="Albert R."/>
            <person name="Binder M."/>
            <person name="Bloem J."/>
            <person name="Labutti K."/>
            <person name="Salamov A."/>
            <person name="Andreopoulos B."/>
            <person name="Baker S."/>
            <person name="Barry K."/>
            <person name="Bills G."/>
            <person name="Bluhm B."/>
            <person name="Cannon C."/>
            <person name="Castanera R."/>
            <person name="Culley D."/>
            <person name="Daum C."/>
            <person name="Ezra D."/>
            <person name="Gonzalez J."/>
            <person name="Henrissat B."/>
            <person name="Kuo A."/>
            <person name="Liang C."/>
            <person name="Lipzen A."/>
            <person name="Lutzoni F."/>
            <person name="Magnuson J."/>
            <person name="Mondo S."/>
            <person name="Nolan M."/>
            <person name="Ohm R."/>
            <person name="Pangilinan J."/>
            <person name="Park H.-J."/>
            <person name="Ramirez L."/>
            <person name="Alfaro M."/>
            <person name="Sun H."/>
            <person name="Tritt A."/>
            <person name="Yoshinaga Y."/>
            <person name="Zwiers L.-H."/>
            <person name="Turgeon B."/>
            <person name="Goodwin S."/>
            <person name="Spatafora J."/>
            <person name="Crous P."/>
            <person name="Grigoriev I."/>
        </authorList>
    </citation>
    <scope>NUCLEOTIDE SEQUENCE</scope>
    <source>
        <strain evidence="3">CBS 121167</strain>
    </source>
</reference>
<feature type="region of interest" description="Disordered" evidence="1">
    <location>
        <begin position="55"/>
        <end position="94"/>
    </location>
</feature>
<dbReference type="GeneID" id="54301998"/>
<dbReference type="PROSITE" id="PS50828">
    <property type="entry name" value="SMR"/>
    <property type="match status" value="1"/>
</dbReference>
<dbReference type="PANTHER" id="PTHR46535">
    <property type="entry name" value="NEDD4-BINDING PROTEIN 2"/>
    <property type="match status" value="1"/>
</dbReference>
<dbReference type="Proteomes" id="UP000799438">
    <property type="component" value="Unassembled WGS sequence"/>
</dbReference>
<dbReference type="InterPro" id="IPR009060">
    <property type="entry name" value="UBA-like_sf"/>
</dbReference>
<dbReference type="SUPFAM" id="SSF160443">
    <property type="entry name" value="SMR domain-like"/>
    <property type="match status" value="1"/>
</dbReference>
<dbReference type="InterPro" id="IPR002625">
    <property type="entry name" value="Smr_dom"/>
</dbReference>